<dbReference type="EMBL" id="JAAGLQ010000344">
    <property type="protein sequence ID" value="NEA17207.1"/>
    <property type="molecule type" value="Genomic_DNA"/>
</dbReference>
<protein>
    <submittedName>
        <fullName evidence="2">DUF397 domain-containing protein</fullName>
    </submittedName>
</protein>
<dbReference type="Pfam" id="PF04149">
    <property type="entry name" value="DUF397"/>
    <property type="match status" value="1"/>
</dbReference>
<proteinExistence type="predicted"/>
<evidence type="ECO:0000259" key="1">
    <source>
        <dbReference type="Pfam" id="PF04149"/>
    </source>
</evidence>
<organism evidence="2 3">
    <name type="scientific">Streptomyces halstedii</name>
    <dbReference type="NCBI Taxonomy" id="1944"/>
    <lineage>
        <taxon>Bacteria</taxon>
        <taxon>Bacillati</taxon>
        <taxon>Actinomycetota</taxon>
        <taxon>Actinomycetes</taxon>
        <taxon>Kitasatosporales</taxon>
        <taxon>Streptomycetaceae</taxon>
        <taxon>Streptomyces</taxon>
    </lineage>
</organism>
<evidence type="ECO:0000313" key="3">
    <source>
        <dbReference type="Proteomes" id="UP000471293"/>
    </source>
</evidence>
<feature type="domain" description="DUF397" evidence="1">
    <location>
        <begin position="6"/>
        <end position="62"/>
    </location>
</feature>
<sequence length="69" mass="7130">MTTESLRWYTSSYSSNGGDCVEVAVGFAATRGVVPVRDSKQVSGPVLRVSADAFSSFVAGVRAGDLGTV</sequence>
<comment type="caution">
    <text evidence="2">The sequence shown here is derived from an EMBL/GenBank/DDBJ whole genome shotgun (WGS) entry which is preliminary data.</text>
</comment>
<dbReference type="Proteomes" id="UP000471293">
    <property type="component" value="Unassembled WGS sequence"/>
</dbReference>
<reference evidence="2 3" key="1">
    <citation type="submission" date="2020-01" db="EMBL/GenBank/DDBJ databases">
        <title>Insect and environment-associated Actinomycetes.</title>
        <authorList>
            <person name="Currrie C."/>
            <person name="Chevrette M."/>
            <person name="Carlson C."/>
            <person name="Stubbendieck R."/>
            <person name="Wendt-Pienkowski E."/>
        </authorList>
    </citation>
    <scope>NUCLEOTIDE SEQUENCE [LARGE SCALE GENOMIC DNA]</scope>
    <source>
        <strain evidence="2 3">SID11342</strain>
    </source>
</reference>
<dbReference type="AlphaFoldDB" id="A0A6N9U0K5"/>
<dbReference type="InterPro" id="IPR007278">
    <property type="entry name" value="DUF397"/>
</dbReference>
<dbReference type="RefSeq" id="WP_164345724.1">
    <property type="nucleotide sequence ID" value="NZ_JAAGLQ010000344.1"/>
</dbReference>
<name>A0A6N9U0K5_STRHA</name>
<evidence type="ECO:0000313" key="2">
    <source>
        <dbReference type="EMBL" id="NEA17207.1"/>
    </source>
</evidence>
<accession>A0A6N9U0K5</accession>
<gene>
    <name evidence="2" type="ORF">G3I29_17160</name>
</gene>